<protein>
    <submittedName>
        <fullName evidence="2">Vitellogenin-2</fullName>
    </submittedName>
</protein>
<feature type="compositionally biased region" description="Polar residues" evidence="1">
    <location>
        <begin position="165"/>
        <end position="187"/>
    </location>
</feature>
<feature type="region of interest" description="Disordered" evidence="1">
    <location>
        <begin position="146"/>
        <end position="192"/>
    </location>
</feature>
<reference evidence="4 5" key="1">
    <citation type="submission" date="2019-08" db="EMBL/GenBank/DDBJ databases">
        <title>Draft genome sequences of two oriental melons (Cucumis melo L. var makuwa).</title>
        <authorList>
            <person name="Kwon S.-Y."/>
        </authorList>
    </citation>
    <scope>NUCLEOTIDE SEQUENCE [LARGE SCALE GENOMIC DNA]</scope>
    <source>
        <strain evidence="5">cv. Chang Bougi</strain>
        <strain evidence="4">cv. SW 3</strain>
        <tissue evidence="2">Leaf</tissue>
    </source>
</reference>
<evidence type="ECO:0000313" key="4">
    <source>
        <dbReference type="Proteomes" id="UP000321393"/>
    </source>
</evidence>
<sequence>MCSTKCPPGISLSNDLVLSEILPIQPRESSEFEFCVSGCFEYESSSADELFFNGVIIPTQNHQRFVHNKRTHQRESSPILPSALPPLPPAVVNENSKNTEELVHVVSSESEKKSRSKSFWGFRRSNSVTYDSRKNSFCSLPLLSRSNSTGSVQTPKRTPLKDVKTQNPMLQKQHSVSESNSKSSFLTSPFSNSASNSYSKLQKAQKKNQGGFYGSNLYVNPILNVPPPYITKETANIFGLSSFLRGGKEKKSRYILLHMNMSKPWETEKQQHLPKLALCHSSNDQKLLTVVLFGCIFLLRWDKTEYVKGVELGNSKSKEKQAAFF</sequence>
<accession>A0A5A7USG1</accession>
<evidence type="ECO:0000256" key="1">
    <source>
        <dbReference type="SAM" id="MobiDB-lite"/>
    </source>
</evidence>
<dbReference type="PANTHER" id="PTHR36757">
    <property type="entry name" value="BNAANNG22500D PROTEIN"/>
    <property type="match status" value="1"/>
</dbReference>
<dbReference type="EMBL" id="SSTE01006842">
    <property type="protein sequence ID" value="KAA0058088.1"/>
    <property type="molecule type" value="Genomic_DNA"/>
</dbReference>
<name>A0A5A7USG1_CUCMM</name>
<dbReference type="Proteomes" id="UP000321947">
    <property type="component" value="Unassembled WGS sequence"/>
</dbReference>
<dbReference type="EMBL" id="SSTD01002102">
    <property type="protein sequence ID" value="TYK28441.1"/>
    <property type="molecule type" value="Genomic_DNA"/>
</dbReference>
<evidence type="ECO:0000313" key="3">
    <source>
        <dbReference type="EMBL" id="TYK28441.1"/>
    </source>
</evidence>
<organism evidence="2 4">
    <name type="scientific">Cucumis melo var. makuwa</name>
    <name type="common">Oriental melon</name>
    <dbReference type="NCBI Taxonomy" id="1194695"/>
    <lineage>
        <taxon>Eukaryota</taxon>
        <taxon>Viridiplantae</taxon>
        <taxon>Streptophyta</taxon>
        <taxon>Embryophyta</taxon>
        <taxon>Tracheophyta</taxon>
        <taxon>Spermatophyta</taxon>
        <taxon>Magnoliopsida</taxon>
        <taxon>eudicotyledons</taxon>
        <taxon>Gunneridae</taxon>
        <taxon>Pentapetalae</taxon>
        <taxon>rosids</taxon>
        <taxon>fabids</taxon>
        <taxon>Cucurbitales</taxon>
        <taxon>Cucurbitaceae</taxon>
        <taxon>Benincaseae</taxon>
        <taxon>Cucumis</taxon>
    </lineage>
</organism>
<gene>
    <name evidence="3" type="ORF">E5676_scaffold629G00730</name>
    <name evidence="2" type="ORF">E6C27_scaffold274G003960</name>
</gene>
<dbReference type="PANTHER" id="PTHR36757:SF4">
    <property type="entry name" value="DUF4005 DOMAIN-CONTAINING PROTEIN"/>
    <property type="match status" value="1"/>
</dbReference>
<feature type="compositionally biased region" description="Polar residues" evidence="1">
    <location>
        <begin position="146"/>
        <end position="156"/>
    </location>
</feature>
<proteinExistence type="predicted"/>
<dbReference type="OrthoDB" id="1106808at2759"/>
<evidence type="ECO:0000313" key="5">
    <source>
        <dbReference type="Proteomes" id="UP000321947"/>
    </source>
</evidence>
<comment type="caution">
    <text evidence="2">The sequence shown here is derived from an EMBL/GenBank/DDBJ whole genome shotgun (WGS) entry which is preliminary data.</text>
</comment>
<evidence type="ECO:0000313" key="2">
    <source>
        <dbReference type="EMBL" id="KAA0058088.1"/>
    </source>
</evidence>
<dbReference type="Proteomes" id="UP000321393">
    <property type="component" value="Unassembled WGS sequence"/>
</dbReference>
<dbReference type="AlphaFoldDB" id="A0A5A7USG1"/>